<dbReference type="Proteomes" id="UP001219525">
    <property type="component" value="Unassembled WGS sequence"/>
</dbReference>
<evidence type="ECO:0008006" key="3">
    <source>
        <dbReference type="Google" id="ProtNLM"/>
    </source>
</evidence>
<dbReference type="EMBL" id="JARJCW010000042">
    <property type="protein sequence ID" value="KAJ7205799.1"/>
    <property type="molecule type" value="Genomic_DNA"/>
</dbReference>
<dbReference type="InterPro" id="IPR027417">
    <property type="entry name" value="P-loop_NTPase"/>
</dbReference>
<dbReference type="CDD" id="cd18809">
    <property type="entry name" value="SF1_C_RecD"/>
    <property type="match status" value="1"/>
</dbReference>
<dbReference type="SUPFAM" id="SSF52540">
    <property type="entry name" value="P-loop containing nucleoside triphosphate hydrolases"/>
    <property type="match status" value="1"/>
</dbReference>
<proteinExistence type="predicted"/>
<keyword evidence="2" id="KW-1185">Reference proteome</keyword>
<comment type="caution">
    <text evidence="1">The sequence shown here is derived from an EMBL/GenBank/DDBJ whole genome shotgun (WGS) entry which is preliminary data.</text>
</comment>
<evidence type="ECO:0000313" key="1">
    <source>
        <dbReference type="EMBL" id="KAJ7205799.1"/>
    </source>
</evidence>
<protein>
    <recommendedName>
        <fullName evidence="3">UvrD-like helicase C-terminal domain-containing protein</fullName>
    </recommendedName>
</protein>
<sequence>MTAHKAQGKTLEAVIVDLESTRGTESPYVMLSRAKSLDGVFILRPFRLATIQCHPSQDVRDEFKRLDMLCHQTIM</sequence>
<gene>
    <name evidence="1" type="ORF">GGX14DRAFT_336316</name>
</gene>
<dbReference type="AlphaFoldDB" id="A0AAD6V8W0"/>
<organism evidence="1 2">
    <name type="scientific">Mycena pura</name>
    <dbReference type="NCBI Taxonomy" id="153505"/>
    <lineage>
        <taxon>Eukaryota</taxon>
        <taxon>Fungi</taxon>
        <taxon>Dikarya</taxon>
        <taxon>Basidiomycota</taxon>
        <taxon>Agaricomycotina</taxon>
        <taxon>Agaricomycetes</taxon>
        <taxon>Agaricomycetidae</taxon>
        <taxon>Agaricales</taxon>
        <taxon>Marasmiineae</taxon>
        <taxon>Mycenaceae</taxon>
        <taxon>Mycena</taxon>
    </lineage>
</organism>
<accession>A0AAD6V8W0</accession>
<evidence type="ECO:0000313" key="2">
    <source>
        <dbReference type="Proteomes" id="UP001219525"/>
    </source>
</evidence>
<feature type="non-terminal residue" evidence="1">
    <location>
        <position position="75"/>
    </location>
</feature>
<reference evidence="1" key="1">
    <citation type="submission" date="2023-03" db="EMBL/GenBank/DDBJ databases">
        <title>Massive genome expansion in bonnet fungi (Mycena s.s.) driven by repeated elements and novel gene families across ecological guilds.</title>
        <authorList>
            <consortium name="Lawrence Berkeley National Laboratory"/>
            <person name="Harder C.B."/>
            <person name="Miyauchi S."/>
            <person name="Viragh M."/>
            <person name="Kuo A."/>
            <person name="Thoen E."/>
            <person name="Andreopoulos B."/>
            <person name="Lu D."/>
            <person name="Skrede I."/>
            <person name="Drula E."/>
            <person name="Henrissat B."/>
            <person name="Morin E."/>
            <person name="Kohler A."/>
            <person name="Barry K."/>
            <person name="LaButti K."/>
            <person name="Morin E."/>
            <person name="Salamov A."/>
            <person name="Lipzen A."/>
            <person name="Mereny Z."/>
            <person name="Hegedus B."/>
            <person name="Baldrian P."/>
            <person name="Stursova M."/>
            <person name="Weitz H."/>
            <person name="Taylor A."/>
            <person name="Grigoriev I.V."/>
            <person name="Nagy L.G."/>
            <person name="Martin F."/>
            <person name="Kauserud H."/>
        </authorList>
    </citation>
    <scope>NUCLEOTIDE SEQUENCE</scope>
    <source>
        <strain evidence="1">9144</strain>
    </source>
</reference>
<name>A0AAD6V8W0_9AGAR</name>